<reference evidence="2 3" key="1">
    <citation type="submission" date="2012-10" db="EMBL/GenBank/DDBJ databases">
        <authorList>
            <person name="Zafar N."/>
            <person name="Inman J."/>
            <person name="Hall N."/>
            <person name="Lorenzi H."/>
            <person name="Caler E."/>
        </authorList>
    </citation>
    <scope>NUCLEOTIDE SEQUENCE [LARGE SCALE GENOMIC DNA]</scope>
    <source>
        <strain evidence="2 3">IP1</strain>
    </source>
</reference>
<dbReference type="VEuPathDB" id="AmoebaDB:EIN_375780"/>
<keyword evidence="2" id="KW-0418">Kinase</keyword>
<dbReference type="KEGG" id="eiv:EIN_375780"/>
<dbReference type="OrthoDB" id="4062651at2759"/>
<dbReference type="InterPro" id="IPR011009">
    <property type="entry name" value="Kinase-like_dom_sf"/>
</dbReference>
<organism evidence="2 3">
    <name type="scientific">Entamoeba invadens IP1</name>
    <dbReference type="NCBI Taxonomy" id="370355"/>
    <lineage>
        <taxon>Eukaryota</taxon>
        <taxon>Amoebozoa</taxon>
        <taxon>Evosea</taxon>
        <taxon>Archamoebae</taxon>
        <taxon>Mastigamoebida</taxon>
        <taxon>Entamoebidae</taxon>
        <taxon>Entamoeba</taxon>
    </lineage>
</organism>
<name>A0A0A1TVZ4_ENTIV</name>
<dbReference type="EMBL" id="KB207268">
    <property type="protein sequence ID" value="ELP83453.1"/>
    <property type="molecule type" value="Genomic_DNA"/>
</dbReference>
<sequence>MDNKNSEEIEVKIRIKFMMDASKGIQYLHNNGILHRDIKPDNLLIFGIDINEMVNAKLTDFGSSRNVNLLMTNMTFTKGVGSPVYMAPEVLKQEKYQKSADIYSFAITMFECFGWCEAYPLDTFKYPWKIAEFVNSGKRIEKGNKMSPELFGIIQKCWKQSQHERITIEEVENALQLVSII</sequence>
<dbReference type="GeneID" id="14882451"/>
<dbReference type="Proteomes" id="UP000014680">
    <property type="component" value="Unassembled WGS sequence"/>
</dbReference>
<keyword evidence="3" id="KW-1185">Reference proteome</keyword>
<evidence type="ECO:0000259" key="1">
    <source>
        <dbReference type="PROSITE" id="PS50011"/>
    </source>
</evidence>
<dbReference type="Pfam" id="PF00069">
    <property type="entry name" value="Pkinase"/>
    <property type="match status" value="1"/>
</dbReference>
<evidence type="ECO:0000313" key="3">
    <source>
        <dbReference type="Proteomes" id="UP000014680"/>
    </source>
</evidence>
<dbReference type="InterPro" id="IPR000719">
    <property type="entry name" value="Prot_kinase_dom"/>
</dbReference>
<dbReference type="PROSITE" id="PS50011">
    <property type="entry name" value="PROTEIN_KINASE_DOM"/>
    <property type="match status" value="1"/>
</dbReference>
<dbReference type="InterPro" id="IPR053215">
    <property type="entry name" value="TKL_Ser/Thr_kinase"/>
</dbReference>
<dbReference type="AlphaFoldDB" id="A0A0A1TVZ4"/>
<dbReference type="GO" id="GO:0004674">
    <property type="term" value="F:protein serine/threonine kinase activity"/>
    <property type="evidence" value="ECO:0007669"/>
    <property type="project" value="UniProtKB-KW"/>
</dbReference>
<dbReference type="InterPro" id="IPR008271">
    <property type="entry name" value="Ser/Thr_kinase_AS"/>
</dbReference>
<dbReference type="RefSeq" id="XP_004182799.1">
    <property type="nucleotide sequence ID" value="XM_004182751.1"/>
</dbReference>
<keyword evidence="2" id="KW-0808">Transferase</keyword>
<dbReference type="SMART" id="SM00220">
    <property type="entry name" value="S_TKc"/>
    <property type="match status" value="1"/>
</dbReference>
<gene>
    <name evidence="2" type="ORF">EIN_375780</name>
</gene>
<accession>A0A0A1TVZ4</accession>
<dbReference type="PANTHER" id="PTHR45756:SF1">
    <property type="entry name" value="PROTEIN KINASE DOMAIN CONTAINING PROTEIN"/>
    <property type="match status" value="1"/>
</dbReference>
<feature type="domain" description="Protein kinase" evidence="1">
    <location>
        <begin position="1"/>
        <end position="178"/>
    </location>
</feature>
<proteinExistence type="predicted"/>
<dbReference type="Gene3D" id="1.10.510.10">
    <property type="entry name" value="Transferase(Phosphotransferase) domain 1"/>
    <property type="match status" value="1"/>
</dbReference>
<evidence type="ECO:0000313" key="2">
    <source>
        <dbReference type="EMBL" id="ELP83453.1"/>
    </source>
</evidence>
<dbReference type="PROSITE" id="PS00108">
    <property type="entry name" value="PROTEIN_KINASE_ST"/>
    <property type="match status" value="1"/>
</dbReference>
<protein>
    <submittedName>
        <fullName evidence="2">Serine/threonine protein kinase HT1, putative</fullName>
    </submittedName>
</protein>
<dbReference type="SUPFAM" id="SSF56112">
    <property type="entry name" value="Protein kinase-like (PK-like)"/>
    <property type="match status" value="1"/>
</dbReference>
<dbReference type="GO" id="GO:0005524">
    <property type="term" value="F:ATP binding"/>
    <property type="evidence" value="ECO:0007669"/>
    <property type="project" value="InterPro"/>
</dbReference>
<dbReference type="PANTHER" id="PTHR45756">
    <property type="entry name" value="PALMITOYLTRANSFERASE"/>
    <property type="match status" value="1"/>
</dbReference>
<keyword evidence="2" id="KW-0723">Serine/threonine-protein kinase</keyword>